<evidence type="ECO:0000256" key="1">
    <source>
        <dbReference type="ARBA" id="ARBA00009437"/>
    </source>
</evidence>
<dbReference type="Gene3D" id="3.40.190.290">
    <property type="match status" value="1"/>
</dbReference>
<accession>A0ABT2LS89</accession>
<evidence type="ECO:0000256" key="4">
    <source>
        <dbReference type="ARBA" id="ARBA00023163"/>
    </source>
</evidence>
<keyword evidence="3" id="KW-0238">DNA-binding</keyword>
<sequence>MIRLNLRHLRAFAQVAATGSISAASRKVFLSQPAITQALAKLEEAVGTPLFLRKSTGMFLTEAGELLRARVDRALFILARAARRAARGGGRSKSVGFANFHHLLTSVQLRCFLALCETGNYSWAARNLGVSRPSVHRGINDMERISGLQLFTRSVQGFEPTHAGDALRQGVLLAFAELKQGLEEVCMLLGQDTARIVLGTLPLARSFILPKAINDLCAMRPEVRIKVRDGAYKDLLHALRYGEMDVLIGALRDPPPVDDVVQEELFVDKLAIAARAGHPLAGRRRLRADMLAQFPWVTPSSNIPTRQQFDALFQNAKVPAPGRIVESSSLILIRGLLLGSDRLTIISRHQIARELEEGVLTTLDFTLDGSDRPIGITTRRGWSPTATQSLFLDMLRRICSENAFRMHASDTGVR</sequence>
<dbReference type="Pfam" id="PF03466">
    <property type="entry name" value="LysR_substrate"/>
    <property type="match status" value="1"/>
</dbReference>
<feature type="domain" description="HTH lysR-type" evidence="5">
    <location>
        <begin position="104"/>
        <end position="161"/>
    </location>
</feature>
<dbReference type="PROSITE" id="PS50931">
    <property type="entry name" value="HTH_LYSR"/>
    <property type="match status" value="2"/>
</dbReference>
<dbReference type="EMBL" id="JAOCZP010000005">
    <property type="protein sequence ID" value="MCT7376707.1"/>
    <property type="molecule type" value="Genomic_DNA"/>
</dbReference>
<dbReference type="InterPro" id="IPR036390">
    <property type="entry name" value="WH_DNA-bd_sf"/>
</dbReference>
<keyword evidence="4" id="KW-0804">Transcription</keyword>
<comment type="similarity">
    <text evidence="1">Belongs to the LysR transcriptional regulatory family.</text>
</comment>
<evidence type="ECO:0000313" key="7">
    <source>
        <dbReference type="Proteomes" id="UP001320831"/>
    </source>
</evidence>
<gene>
    <name evidence="6" type="ORF">N5A92_16875</name>
</gene>
<evidence type="ECO:0000256" key="3">
    <source>
        <dbReference type="ARBA" id="ARBA00023125"/>
    </source>
</evidence>
<dbReference type="Proteomes" id="UP001320831">
    <property type="component" value="Unassembled WGS sequence"/>
</dbReference>
<dbReference type="PRINTS" id="PR00039">
    <property type="entry name" value="HTHLYSR"/>
</dbReference>
<name>A0ABT2LS89_9HYPH</name>
<dbReference type="InterPro" id="IPR005119">
    <property type="entry name" value="LysR_subst-bd"/>
</dbReference>
<evidence type="ECO:0000256" key="2">
    <source>
        <dbReference type="ARBA" id="ARBA00023015"/>
    </source>
</evidence>
<evidence type="ECO:0000313" key="6">
    <source>
        <dbReference type="EMBL" id="MCT7376707.1"/>
    </source>
</evidence>
<dbReference type="InterPro" id="IPR036388">
    <property type="entry name" value="WH-like_DNA-bd_sf"/>
</dbReference>
<dbReference type="RefSeq" id="WP_260904858.1">
    <property type="nucleotide sequence ID" value="NZ_JAOCZP010000005.1"/>
</dbReference>
<dbReference type="InterPro" id="IPR000847">
    <property type="entry name" value="LysR_HTH_N"/>
</dbReference>
<keyword evidence="2" id="KW-0805">Transcription regulation</keyword>
<organism evidence="6 7">
    <name type="scientific">Chelativorans salis</name>
    <dbReference type="NCBI Taxonomy" id="2978478"/>
    <lineage>
        <taxon>Bacteria</taxon>
        <taxon>Pseudomonadati</taxon>
        <taxon>Pseudomonadota</taxon>
        <taxon>Alphaproteobacteria</taxon>
        <taxon>Hyphomicrobiales</taxon>
        <taxon>Phyllobacteriaceae</taxon>
        <taxon>Chelativorans</taxon>
    </lineage>
</organism>
<dbReference type="PANTHER" id="PTHR30126">
    <property type="entry name" value="HTH-TYPE TRANSCRIPTIONAL REGULATOR"/>
    <property type="match status" value="1"/>
</dbReference>
<dbReference type="SUPFAM" id="SSF46785">
    <property type="entry name" value="Winged helix' DNA-binding domain"/>
    <property type="match status" value="2"/>
</dbReference>
<feature type="domain" description="HTH lysR-type" evidence="5">
    <location>
        <begin position="4"/>
        <end position="61"/>
    </location>
</feature>
<dbReference type="PANTHER" id="PTHR30126:SF98">
    <property type="entry name" value="HTH-TYPE TRANSCRIPTIONAL ACTIVATOR BAUR"/>
    <property type="match status" value="1"/>
</dbReference>
<dbReference type="Gene3D" id="1.10.10.10">
    <property type="entry name" value="Winged helix-like DNA-binding domain superfamily/Winged helix DNA-binding domain"/>
    <property type="match status" value="2"/>
</dbReference>
<proteinExistence type="inferred from homology"/>
<dbReference type="Pfam" id="PF00126">
    <property type="entry name" value="HTH_1"/>
    <property type="match status" value="2"/>
</dbReference>
<protein>
    <submittedName>
        <fullName evidence="6">LysR family transcriptional regulator</fullName>
    </submittedName>
</protein>
<comment type="caution">
    <text evidence="6">The sequence shown here is derived from an EMBL/GenBank/DDBJ whole genome shotgun (WGS) entry which is preliminary data.</text>
</comment>
<reference evidence="6 7" key="1">
    <citation type="submission" date="2022-09" db="EMBL/GenBank/DDBJ databases">
        <title>Chelativorans salina sp. nov., a novel slightly halophilic bacterium isolated from a saline lake sediment enrichment.</title>
        <authorList>
            <person name="Gao L."/>
            <person name="Fang B.-Z."/>
            <person name="Li W.-J."/>
        </authorList>
    </citation>
    <scope>NUCLEOTIDE SEQUENCE [LARGE SCALE GENOMIC DNA]</scope>
    <source>
        <strain evidence="6 7">EGI FJ00035</strain>
    </source>
</reference>
<dbReference type="SUPFAM" id="SSF53850">
    <property type="entry name" value="Periplasmic binding protein-like II"/>
    <property type="match status" value="1"/>
</dbReference>
<evidence type="ECO:0000259" key="5">
    <source>
        <dbReference type="PROSITE" id="PS50931"/>
    </source>
</evidence>
<keyword evidence="7" id="KW-1185">Reference proteome</keyword>